<sequence>MLSFLKSNNLLSSSDNNPEPIYLFQQFFIHSEPDRQKEIEFCLQKNIENSYIDQIILLNERIYTNDELSVQSKKIIQKKIKTRLTYKKLFDYINKRNLNGYIVFSNSDIFLDDSINNLRKTDFHKKKNFIALLRYNYEINSKRSKIFGPRFDSQDTWILHTSHIPKNTEVFDFKFGQPGCDNKLVYIMKILGYNLFNVPKLIKTYHVQKSKKRDYSIKDLIPRPHIYFEPYGFSTKKAGIETYSNIINWTDNFKKYRHDDNIKFYNYISEKFANGETFYIPKMNGPELFFTSIILKIVNEKARVDPNNVTKLLPSLEKSYIYCNDINKTIDFSLLYSNSFADADFYTCFEKFNKTNDGGTIQGLNYYQEKYKNKKQLWERVFNIGEFVKYYPWSIALAGKKILVLSPYSSEISKQKNNTDYYNCNLFPGCKITCLQFETKQINNLGINETFATYAENIKRFDFDIMLIDAYGYGNILARFVWQELNKCAINVGNLLPLYFGIYNDKYEKMYPDIIKLYKNEKWIKVEK</sequence>
<accession>A0A6C0C056</accession>
<reference evidence="1" key="1">
    <citation type="journal article" date="2020" name="Nature">
        <title>Giant virus diversity and host interactions through global metagenomics.</title>
        <authorList>
            <person name="Schulz F."/>
            <person name="Roux S."/>
            <person name="Paez-Espino D."/>
            <person name="Jungbluth S."/>
            <person name="Walsh D.A."/>
            <person name="Denef V.J."/>
            <person name="McMahon K.D."/>
            <person name="Konstantinidis K.T."/>
            <person name="Eloe-Fadrosh E.A."/>
            <person name="Kyrpides N.C."/>
            <person name="Woyke T."/>
        </authorList>
    </citation>
    <scope>NUCLEOTIDE SEQUENCE</scope>
    <source>
        <strain evidence="1">GVMAG-M-3300020169-51</strain>
    </source>
</reference>
<organism evidence="1">
    <name type="scientific">viral metagenome</name>
    <dbReference type="NCBI Taxonomy" id="1070528"/>
    <lineage>
        <taxon>unclassified sequences</taxon>
        <taxon>metagenomes</taxon>
        <taxon>organismal metagenomes</taxon>
    </lineage>
</organism>
<evidence type="ECO:0000313" key="1">
    <source>
        <dbReference type="EMBL" id="QHS97189.1"/>
    </source>
</evidence>
<proteinExistence type="predicted"/>
<name>A0A6C0C056_9ZZZZ</name>
<protein>
    <submittedName>
        <fullName evidence="1">Uncharacterized protein</fullName>
    </submittedName>
</protein>
<dbReference type="EMBL" id="MN739291">
    <property type="protein sequence ID" value="QHS97189.1"/>
    <property type="molecule type" value="Genomic_DNA"/>
</dbReference>
<dbReference type="AlphaFoldDB" id="A0A6C0C056"/>